<evidence type="ECO:0000313" key="3">
    <source>
        <dbReference type="Proteomes" id="UP000594262"/>
    </source>
</evidence>
<dbReference type="GO" id="GO:1990130">
    <property type="term" value="C:GATOR1 complex"/>
    <property type="evidence" value="ECO:0007669"/>
    <property type="project" value="TreeGrafter"/>
</dbReference>
<dbReference type="GO" id="GO:0005774">
    <property type="term" value="C:vacuolar membrane"/>
    <property type="evidence" value="ECO:0007669"/>
    <property type="project" value="TreeGrafter"/>
</dbReference>
<reference evidence="2" key="1">
    <citation type="submission" date="2021-01" db="UniProtKB">
        <authorList>
            <consortium name="EnsemblMetazoa"/>
        </authorList>
    </citation>
    <scope>IDENTIFICATION</scope>
</reference>
<accession>A0A7M5XCB7</accession>
<dbReference type="GO" id="GO:0010508">
    <property type="term" value="P:positive regulation of autophagy"/>
    <property type="evidence" value="ECO:0007669"/>
    <property type="project" value="TreeGrafter"/>
</dbReference>
<dbReference type="GO" id="GO:0034198">
    <property type="term" value="P:cellular response to amino acid starvation"/>
    <property type="evidence" value="ECO:0007669"/>
    <property type="project" value="TreeGrafter"/>
</dbReference>
<dbReference type="PANTHER" id="PTHR12991:SF10">
    <property type="entry name" value="GATOR COMPLEX PROTEIN NPRL2"/>
    <property type="match status" value="1"/>
</dbReference>
<comment type="similarity">
    <text evidence="1">Belongs to the NPR2 family.</text>
</comment>
<dbReference type="EnsemblMetazoa" id="CLYHEMT020999.1">
    <property type="protein sequence ID" value="CLYHEMP020999.1"/>
    <property type="gene ID" value="CLYHEMG020999"/>
</dbReference>
<organism evidence="2 3">
    <name type="scientific">Clytia hemisphaerica</name>
    <dbReference type="NCBI Taxonomy" id="252671"/>
    <lineage>
        <taxon>Eukaryota</taxon>
        <taxon>Metazoa</taxon>
        <taxon>Cnidaria</taxon>
        <taxon>Hydrozoa</taxon>
        <taxon>Hydroidolina</taxon>
        <taxon>Leptothecata</taxon>
        <taxon>Obeliida</taxon>
        <taxon>Clytiidae</taxon>
        <taxon>Clytia</taxon>
    </lineage>
</organism>
<dbReference type="OrthoDB" id="338854at2759"/>
<evidence type="ECO:0000256" key="1">
    <source>
        <dbReference type="ARBA" id="ARBA00008433"/>
    </source>
</evidence>
<dbReference type="Pfam" id="PF06218">
    <property type="entry name" value="NPR2"/>
    <property type="match status" value="1"/>
</dbReference>
<name>A0A7M5XCB7_9CNID</name>
<dbReference type="AlphaFoldDB" id="A0A7M5XCB7"/>
<dbReference type="InterPro" id="IPR009348">
    <property type="entry name" value="NPR2-like"/>
</dbReference>
<dbReference type="PANTHER" id="PTHR12991">
    <property type="entry name" value="NITROGEN PERMEASE REGULATOR 2/TUMOR SUPPRESSOR CANDIDATE 4"/>
    <property type="match status" value="1"/>
</dbReference>
<dbReference type="GO" id="GO:0005096">
    <property type="term" value="F:GTPase activator activity"/>
    <property type="evidence" value="ECO:0007669"/>
    <property type="project" value="TreeGrafter"/>
</dbReference>
<evidence type="ECO:0008006" key="4">
    <source>
        <dbReference type="Google" id="ProtNLM"/>
    </source>
</evidence>
<evidence type="ECO:0000313" key="2">
    <source>
        <dbReference type="EnsemblMetazoa" id="CLYHEMP020999.1"/>
    </source>
</evidence>
<keyword evidence="3" id="KW-1185">Reference proteome</keyword>
<dbReference type="Proteomes" id="UP000594262">
    <property type="component" value="Unplaced"/>
</dbReference>
<sequence length="391" mass="44635">MSIDIPSKLKCVMFCDFHATLGPQIKYQQPVDFINKDEMDSIAPYIITKPTFQGYLISLKAFGYTFMGYPIVISNNKYKRNALFFNVVFVFDEADDVKEFEPVVTKLAGYMKTLELESEYISDKETEKNIPEILKKILNDLSSTGECTIPVNHCNTIYLKVNTQPIEPPLVLDHHVPIFNWSKSAVDSQHWNLTAKRVLPYIDGFNHVQKIATLANVDLALVRSALQTLVFHGVLELTPIFLYSNMYAVKPEISSLYRDEAFQKECVSFVARDKTNLPEFRDVFMLYCALGPGISVSALCGRHDLQELGIDEKKLILFGIVKKIIHKLCKFPVLTSPDSLSLVIREKSRWMTGYYDYDEICCMSAMNGTPITHDELNGITENEQQVVHIWK</sequence>
<proteinExistence type="inferred from homology"/>
<protein>
    <recommendedName>
        <fullName evidence="4">Nitrogen permease regulator 2-like protein</fullName>
    </recommendedName>
</protein>
<dbReference type="GO" id="GO:1904262">
    <property type="term" value="P:negative regulation of TORC1 signaling"/>
    <property type="evidence" value="ECO:0007669"/>
    <property type="project" value="TreeGrafter"/>
</dbReference>